<dbReference type="Proteomes" id="UP001515480">
    <property type="component" value="Unassembled WGS sequence"/>
</dbReference>
<evidence type="ECO:0000313" key="2">
    <source>
        <dbReference type="EMBL" id="KAL1529356.1"/>
    </source>
</evidence>
<accession>A0AB34K4Z2</accession>
<feature type="transmembrane region" description="Helical" evidence="1">
    <location>
        <begin position="311"/>
        <end position="332"/>
    </location>
</feature>
<dbReference type="EMBL" id="JBGBPQ010000001">
    <property type="protein sequence ID" value="KAL1529356.1"/>
    <property type="molecule type" value="Genomic_DNA"/>
</dbReference>
<reference evidence="2 3" key="1">
    <citation type="journal article" date="2024" name="Science">
        <title>Giant polyketide synthase enzymes in the biosynthesis of giant marine polyether toxins.</title>
        <authorList>
            <person name="Fallon T.R."/>
            <person name="Shende V.V."/>
            <person name="Wierzbicki I.H."/>
            <person name="Pendleton A.L."/>
            <person name="Watervoot N.F."/>
            <person name="Auber R.P."/>
            <person name="Gonzalez D.J."/>
            <person name="Wisecaver J.H."/>
            <person name="Moore B.S."/>
        </authorList>
    </citation>
    <scope>NUCLEOTIDE SEQUENCE [LARGE SCALE GENOMIC DNA]</scope>
    <source>
        <strain evidence="2 3">12B1</strain>
    </source>
</reference>
<gene>
    <name evidence="2" type="ORF">AB1Y20_000308</name>
</gene>
<feature type="transmembrane region" description="Helical" evidence="1">
    <location>
        <begin position="94"/>
        <end position="116"/>
    </location>
</feature>
<feature type="transmembrane region" description="Helical" evidence="1">
    <location>
        <begin position="224"/>
        <end position="243"/>
    </location>
</feature>
<sequence>MMNAVSSIHCISANMSPAISLALYGRGWALHQLVPFVDKLLGLSGAMDSRMLGYNDFWLRLPIMLLALIFPTTKVLLIAHAINVASWAYWMPAVWDYMCWCAILELAFIAAALFGGGDTVVANRAISCLRPMLLILYVSAAFWKLTTGWFDSYVSCATVLMAELVSSPLFPPGAAMDDFLATMLLAAPALVAALEFAVPLGLWLSPHWGILLALVFHQTINLMPMTYAGGFSIAMCCRLIIYLPPSRIEAARKTSFSVALVCAAIVGMNLTLMWTVHGFIDTPGALFVLLTGLYGLAILNNPEPSKASTTAASAGVTLRGLTCGMAFFYAFLNPVLGIQSMGSSTMYGNVMQYGVGNHWILPTFLLQRHYAARSPAELASLDANASLAEWLDANMVDAFGGGIVRVESTTSKLMRQLAPAEATAQLPARAQRLLKEVGAGGHYFEMYAARNYFDRPLFNLTTSALHVENKQSSPPPGTPTLKYVQPVYEMRRVLALARERQEEFELTYTKIPTSLQTIREWRRFEGTQVTYRETAGGSFKCIVREQGSEKPCASDEIALLPPPPAWLQHILLPYPIPLVATDDVDNLYCST</sequence>
<feature type="transmembrane region" description="Helical" evidence="1">
    <location>
        <begin position="255"/>
        <end position="276"/>
    </location>
</feature>
<evidence type="ECO:0008006" key="4">
    <source>
        <dbReference type="Google" id="ProtNLM"/>
    </source>
</evidence>
<evidence type="ECO:0000313" key="3">
    <source>
        <dbReference type="Proteomes" id="UP001515480"/>
    </source>
</evidence>
<feature type="transmembrane region" description="Helical" evidence="1">
    <location>
        <begin position="182"/>
        <end position="204"/>
    </location>
</feature>
<dbReference type="AlphaFoldDB" id="A0AB34K4Z2"/>
<keyword evidence="1" id="KW-0472">Membrane</keyword>
<proteinExistence type="predicted"/>
<feature type="transmembrane region" description="Helical" evidence="1">
    <location>
        <begin position="57"/>
        <end position="82"/>
    </location>
</feature>
<name>A0AB34K4Z2_PRYPA</name>
<keyword evidence="3" id="KW-1185">Reference proteome</keyword>
<comment type="caution">
    <text evidence="2">The sequence shown here is derived from an EMBL/GenBank/DDBJ whole genome shotgun (WGS) entry which is preliminary data.</text>
</comment>
<protein>
    <recommendedName>
        <fullName evidence="4">Mannosyltransferase</fullName>
    </recommendedName>
</protein>
<evidence type="ECO:0000256" key="1">
    <source>
        <dbReference type="SAM" id="Phobius"/>
    </source>
</evidence>
<keyword evidence="1" id="KW-0812">Transmembrane</keyword>
<feature type="transmembrane region" description="Helical" evidence="1">
    <location>
        <begin position="282"/>
        <end position="299"/>
    </location>
</feature>
<organism evidence="2 3">
    <name type="scientific">Prymnesium parvum</name>
    <name type="common">Toxic golden alga</name>
    <dbReference type="NCBI Taxonomy" id="97485"/>
    <lineage>
        <taxon>Eukaryota</taxon>
        <taxon>Haptista</taxon>
        <taxon>Haptophyta</taxon>
        <taxon>Prymnesiophyceae</taxon>
        <taxon>Prymnesiales</taxon>
        <taxon>Prymnesiaceae</taxon>
        <taxon>Prymnesium</taxon>
    </lineage>
</organism>
<keyword evidence="1" id="KW-1133">Transmembrane helix</keyword>